<evidence type="ECO:0000259" key="3">
    <source>
        <dbReference type="Pfam" id="PF21581"/>
    </source>
</evidence>
<comment type="similarity">
    <text evidence="1">Belongs to the SCC3 family.</text>
</comment>
<evidence type="ECO:0000313" key="5">
    <source>
        <dbReference type="Proteomes" id="UP001458880"/>
    </source>
</evidence>
<feature type="compositionally biased region" description="Polar residues" evidence="2">
    <location>
        <begin position="1046"/>
        <end position="1055"/>
    </location>
</feature>
<dbReference type="GO" id="GO:0005634">
    <property type="term" value="C:nucleus"/>
    <property type="evidence" value="ECO:0007669"/>
    <property type="project" value="TreeGrafter"/>
</dbReference>
<dbReference type="Proteomes" id="UP001458880">
    <property type="component" value="Unassembled WGS sequence"/>
</dbReference>
<dbReference type="SUPFAM" id="SSF48371">
    <property type="entry name" value="ARM repeat"/>
    <property type="match status" value="1"/>
</dbReference>
<dbReference type="InterPro" id="IPR011989">
    <property type="entry name" value="ARM-like"/>
</dbReference>
<feature type="region of interest" description="Disordered" evidence="2">
    <location>
        <begin position="1034"/>
        <end position="1055"/>
    </location>
</feature>
<evidence type="ECO:0000256" key="2">
    <source>
        <dbReference type="SAM" id="MobiDB-lite"/>
    </source>
</evidence>
<dbReference type="PANTHER" id="PTHR11199">
    <property type="entry name" value="STROMAL ANTIGEN"/>
    <property type="match status" value="1"/>
</dbReference>
<dbReference type="GO" id="GO:0007062">
    <property type="term" value="P:sister chromatid cohesion"/>
    <property type="evidence" value="ECO:0007669"/>
    <property type="project" value="TreeGrafter"/>
</dbReference>
<dbReference type="Gene3D" id="1.25.10.10">
    <property type="entry name" value="Leucine-rich Repeat Variant"/>
    <property type="match status" value="1"/>
</dbReference>
<feature type="region of interest" description="Disordered" evidence="2">
    <location>
        <begin position="39"/>
        <end position="58"/>
    </location>
</feature>
<proteinExistence type="inferred from homology"/>
<dbReference type="GO" id="GO:0003682">
    <property type="term" value="F:chromatin binding"/>
    <property type="evidence" value="ECO:0007669"/>
    <property type="project" value="TreeGrafter"/>
</dbReference>
<reference evidence="4 5" key="1">
    <citation type="journal article" date="2024" name="BMC Genomics">
        <title>De novo assembly and annotation of Popillia japonica's genome with initial clues to its potential as an invasive pest.</title>
        <authorList>
            <person name="Cucini C."/>
            <person name="Boschi S."/>
            <person name="Funari R."/>
            <person name="Cardaioli E."/>
            <person name="Iannotti N."/>
            <person name="Marturano G."/>
            <person name="Paoli F."/>
            <person name="Bruttini M."/>
            <person name="Carapelli A."/>
            <person name="Frati F."/>
            <person name="Nardi F."/>
        </authorList>
    </citation>
    <scope>NUCLEOTIDE SEQUENCE [LARGE SCALE GENOMIC DNA]</scope>
    <source>
        <strain evidence="4">DMR45628</strain>
    </source>
</reference>
<dbReference type="InterPro" id="IPR020839">
    <property type="entry name" value="SCD"/>
</dbReference>
<dbReference type="InterPro" id="IPR016024">
    <property type="entry name" value="ARM-type_fold"/>
</dbReference>
<feature type="compositionally biased region" description="Low complexity" evidence="2">
    <location>
        <begin position="40"/>
        <end position="55"/>
    </location>
</feature>
<comment type="caution">
    <text evidence="4">The sequence shown here is derived from an EMBL/GenBank/DDBJ whole genome shotgun (WGS) entry which is preliminary data.</text>
</comment>
<dbReference type="AlphaFoldDB" id="A0AAW1L606"/>
<organism evidence="4 5">
    <name type="scientific">Popillia japonica</name>
    <name type="common">Japanese beetle</name>
    <dbReference type="NCBI Taxonomy" id="7064"/>
    <lineage>
        <taxon>Eukaryota</taxon>
        <taxon>Metazoa</taxon>
        <taxon>Ecdysozoa</taxon>
        <taxon>Arthropoda</taxon>
        <taxon>Hexapoda</taxon>
        <taxon>Insecta</taxon>
        <taxon>Pterygota</taxon>
        <taxon>Neoptera</taxon>
        <taxon>Endopterygota</taxon>
        <taxon>Coleoptera</taxon>
        <taxon>Polyphaga</taxon>
        <taxon>Scarabaeiformia</taxon>
        <taxon>Scarabaeidae</taxon>
        <taxon>Rutelinae</taxon>
        <taxon>Popillia</taxon>
    </lineage>
</organism>
<dbReference type="PANTHER" id="PTHR11199:SF0">
    <property type="entry name" value="LD34181P-RELATED"/>
    <property type="match status" value="1"/>
</dbReference>
<dbReference type="EMBL" id="JASPKY010000169">
    <property type="protein sequence ID" value="KAK9728546.1"/>
    <property type="molecule type" value="Genomic_DNA"/>
</dbReference>
<dbReference type="GO" id="GO:0000785">
    <property type="term" value="C:chromatin"/>
    <property type="evidence" value="ECO:0007669"/>
    <property type="project" value="TreeGrafter"/>
</dbReference>
<dbReference type="InterPro" id="IPR039662">
    <property type="entry name" value="Cohesin_Scc3/SA"/>
</dbReference>
<dbReference type="Pfam" id="PF21581">
    <property type="entry name" value="SCD"/>
    <property type="match status" value="1"/>
</dbReference>
<name>A0AAW1L606_POPJA</name>
<feature type="domain" description="SCD" evidence="3">
    <location>
        <begin position="313"/>
        <end position="375"/>
    </location>
</feature>
<gene>
    <name evidence="4" type="ORF">QE152_g17947</name>
</gene>
<accession>A0AAW1L606</accession>
<evidence type="ECO:0000313" key="4">
    <source>
        <dbReference type="EMBL" id="KAK9728546.1"/>
    </source>
</evidence>
<protein>
    <recommendedName>
        <fullName evidence="3">SCD domain-containing protein</fullName>
    </recommendedName>
</protein>
<keyword evidence="5" id="KW-1185">Reference proteome</keyword>
<dbReference type="GO" id="GO:0008278">
    <property type="term" value="C:cohesin complex"/>
    <property type="evidence" value="ECO:0007669"/>
    <property type="project" value="TreeGrafter"/>
</dbReference>
<evidence type="ECO:0000256" key="1">
    <source>
        <dbReference type="ARBA" id="ARBA00005486"/>
    </source>
</evidence>
<sequence>MAEKKRNSSSFKLYPKLSIATVKTSTPIREDFQADDFELSESNTLNSTTTTPESHTTYEKSTIITSLENVALSDEEVGERPTHVANVGKDWNYFHPQDASSIYRLVLEENDCLKDLAYRWFNLWEEHPKDGIAFMLQFYIDVAGYQNYNMVKLYDSDQFNEKNLLKKFEHNWSQGLVDYTYLLRTNSNWSNHCKAKIYQFVQEIVIYCGKKQSYEYTMLQELFNFLRIMACSKSRPVFHTGVVLAAKCIIPLSKLYTITTEELGKYVSTKDVTTIEVANVRSLFQNKTVLVKLLGLLLSIIQKNYSCQDKQLKDMREECIKSLYQALKWNPDFFFKSNILGMFTKLLFDTNNEVRLIVIKILQKLMKNKRYYSYLKIKAADIMRQVFVHTLDMDYNIAIASIDFFTESLRLYRSEFSQTILNKIFMMIYDKYYPLASAAGRFLSSFISEMSEDEIGVIKSVIRFSKMPRVEHMLPLLVESLTDCVPELHSYKIILRLLLTSEEEMEFESKAKLLQIMCHSVIQNLTGKAIILRHEHREGEIDHHKIGIIISIILPRIITLFDMFSEDVDCIKVLLEMLISVSDQGVIIEYRTNVIQILKIFAQHFFDSNIPDVLDLISTLFYKIIANGSLKLEGSGILGKITLFYKIIANGSLKLEGSGILGKIFKQCEDDYNAFISNYEESWSKDDIIQFENILLKIKSLLKCFNVPITWALDDVEHLFSKVTKFNETLLSFNLLCGLAHEKWSLQSSLEGIHLANDDVLLKLELLRRRCDDFLDVCYKYLKIDTSNILMETAYECICELSITIADEMYKRGKPYVDVLKNDKISEAQKSLLLRFLHKFVFNVLVSDSKALKHLNMFCKAIMERGLPFEILPHVLTHYSSLYNKYGDIFDMMLTDISKIDLNVMGMVVSSTLFIEFTNVMTTGTDEAAMQNLLQQFAKILTTQSLVPTLRFAVDLAFCREENLPFLRYIVYLCNSLSAESKLFLLEYTYKTADYSKFCKHEYVLEFVMLLNSSKRKGGAVAPKGRQKRILLTSSTRTEDSRISTEETSAYDTTN</sequence>